<dbReference type="SUPFAM" id="SSF46774">
    <property type="entry name" value="ARID-like"/>
    <property type="match status" value="1"/>
</dbReference>
<name>A0AA85JKH9_TRIRE</name>
<dbReference type="Proteomes" id="UP000050795">
    <property type="component" value="Unassembled WGS sequence"/>
</dbReference>
<reference evidence="7" key="1">
    <citation type="submission" date="2022-06" db="EMBL/GenBank/DDBJ databases">
        <authorList>
            <person name="Berger JAMES D."/>
            <person name="Berger JAMES D."/>
        </authorList>
    </citation>
    <scope>NUCLEOTIDE SEQUENCE [LARGE SCALE GENOMIC DNA]</scope>
</reference>
<feature type="compositionally biased region" description="Low complexity" evidence="5">
    <location>
        <begin position="267"/>
        <end position="286"/>
    </location>
</feature>
<feature type="compositionally biased region" description="Polar residues" evidence="5">
    <location>
        <begin position="38"/>
        <end position="50"/>
    </location>
</feature>
<dbReference type="PROSITE" id="PS51011">
    <property type="entry name" value="ARID"/>
    <property type="match status" value="1"/>
</dbReference>
<feature type="compositionally biased region" description="Basic and acidic residues" evidence="5">
    <location>
        <begin position="51"/>
        <end position="60"/>
    </location>
</feature>
<sequence>MINSCSNLNPVTDATEKMNLLSRNISTSHKSFSRQLKSLKNVDNPNLSSRCSEDGSNVKEENEEGEEEDIEYQEDSANRSHDDSIEDDSEDNNNNNNNNGETVGDNSFFLMEQDSLSQHYSTSALSSLASSDTFGSCISPTMLAAAAMAALTSGCFPGPCNMSNQFNPLLAATKPYGFPSYPSNLNLPANSQRTQLTKQQQTTPFTHSSLNRNSKMSHNINNSVSQQSNLSTTNTMNLSSLSSHSPIHSVHNNNKSLQDDVIGRDYSTNFSHNDTTTNNSSSMNSNPTPPPPLSRSNSPTHQSNRLMTTSNDLAYMSMDDGDEENDDDMGSEEIEEDMEAENPNPQSGNHQWTFEEQFKQLYVISDDPKRKEFLDELFVYMQKRGTPVNRIPIMAKQVLDLYELFQLVVARGLNLPSSITSAAFTLRTQYMKYLYPYECETLGLSSPSELQAAIDGNRREARRSSYSFDYPTVTVPNVGSRSVSPSSTTNPQTTTSNTTTNAESALNVAAASLSSTSVYLNSLAGSNVTTSGVNQILPSISGSSTPFCANSLGFNSPFGQFNPFLPIPPGTLPAAGSGAVGGGSGLSIPSPSTLPSSSSSSSQIGNTPVNLFPPGFLPPIASGAGFPMIASSFQGFNPATANNSDDSLITSSHQTLGNPSGGILPGGANSFTDPSAMAAAAAAAATLFGAGFPTIPPAFPMTSQQQQHQSTTAFPVQNSFMNTDGGMKFPNMSMRTQSNNSCDIHENNPSRGVNLKNKLSLQDPDDCQFSSSLPLNLTANDNSINSNIMKLDEKGAAYSNNDRRTPLIEMDHDNLTKIQCDPENASLKLHSTDGYNEKDDENELSDSMGTLKNFSYHHHHHHHQNEDGENYDDNSMNTDRLFDGETEHSELRCKPDLLLGGVNKHEVIGNNNNNVRLSQSGLSFENEESNMKTAAQMACQQLWVAAAAAAAGLHCGGGGGSSSSMKTPETTNFTSLSSSINGPMTKSNFHAPNSHHQSSTESSTNNSSTHTHNHNSNSSNKSLQHHSSPYSRSTGKKSHSRTPNSLDLPSSKISKPSFANNNTNNNSNETGGKSYSSTSSTNVSSKKSQNSISDLRRSTDAITLSTSFSNTLGLNNNNGNNNNNSNSNSSFAAAQAAIATAQNLRIQTQPGAPMGLPQNAMVVTMEMGNILYQGVLFGQIKR</sequence>
<reference evidence="8" key="2">
    <citation type="submission" date="2023-11" db="UniProtKB">
        <authorList>
            <consortium name="WormBaseParasite"/>
        </authorList>
    </citation>
    <scope>IDENTIFICATION</scope>
</reference>
<keyword evidence="1" id="KW-0805">Transcription regulation</keyword>
<dbReference type="InterPro" id="IPR045147">
    <property type="entry name" value="ARI3A/B/C"/>
</dbReference>
<dbReference type="InterPro" id="IPR001606">
    <property type="entry name" value="ARID_dom"/>
</dbReference>
<keyword evidence="4" id="KW-0539">Nucleus</keyword>
<dbReference type="SMART" id="SM01014">
    <property type="entry name" value="ARID"/>
    <property type="match status" value="1"/>
</dbReference>
<evidence type="ECO:0000259" key="6">
    <source>
        <dbReference type="PROSITE" id="PS51011"/>
    </source>
</evidence>
<feature type="region of interest" description="Disordered" evidence="5">
    <location>
        <begin position="576"/>
        <end position="605"/>
    </location>
</feature>
<evidence type="ECO:0000313" key="8">
    <source>
        <dbReference type="WBParaSite" id="TREG1_30540.1"/>
    </source>
</evidence>
<feature type="compositionally biased region" description="Polar residues" evidence="5">
    <location>
        <begin position="301"/>
        <end position="312"/>
    </location>
</feature>
<protein>
    <recommendedName>
        <fullName evidence="6">ARID domain-containing protein</fullName>
    </recommendedName>
</protein>
<feature type="compositionally biased region" description="Polar residues" evidence="5">
    <location>
        <begin position="207"/>
        <end position="216"/>
    </location>
</feature>
<feature type="region of interest" description="Disordered" evidence="5">
    <location>
        <begin position="477"/>
        <end position="501"/>
    </location>
</feature>
<feature type="compositionally biased region" description="Low complexity" evidence="5">
    <location>
        <begin position="586"/>
        <end position="602"/>
    </location>
</feature>
<feature type="region of interest" description="Disordered" evidence="5">
    <location>
        <begin position="38"/>
        <end position="105"/>
    </location>
</feature>
<dbReference type="WBParaSite" id="TREG1_30540.1">
    <property type="protein sequence ID" value="TREG1_30540.1"/>
    <property type="gene ID" value="TREG1_30540"/>
</dbReference>
<dbReference type="PANTHER" id="PTHR15348:SF0">
    <property type="entry name" value="PROTEIN DEAD RINGER"/>
    <property type="match status" value="1"/>
</dbReference>
<evidence type="ECO:0000256" key="1">
    <source>
        <dbReference type="ARBA" id="ARBA00023015"/>
    </source>
</evidence>
<feature type="compositionally biased region" description="Low complexity" evidence="5">
    <location>
        <begin position="1060"/>
        <end position="1091"/>
    </location>
</feature>
<feature type="region of interest" description="Disordered" evidence="5">
    <location>
        <begin position="858"/>
        <end position="879"/>
    </location>
</feature>
<feature type="region of interest" description="Disordered" evidence="5">
    <location>
        <begin position="187"/>
        <end position="347"/>
    </location>
</feature>
<keyword evidence="7" id="KW-1185">Reference proteome</keyword>
<dbReference type="InterPro" id="IPR036431">
    <property type="entry name" value="ARID_dom_sf"/>
</dbReference>
<proteinExistence type="predicted"/>
<feature type="compositionally biased region" description="Polar residues" evidence="5">
    <location>
        <begin position="965"/>
        <end position="991"/>
    </location>
</feature>
<feature type="compositionally biased region" description="Low complexity" evidence="5">
    <location>
        <begin position="217"/>
        <end position="250"/>
    </location>
</feature>
<dbReference type="GO" id="GO:0006357">
    <property type="term" value="P:regulation of transcription by RNA polymerase II"/>
    <property type="evidence" value="ECO:0007669"/>
    <property type="project" value="InterPro"/>
</dbReference>
<dbReference type="AlphaFoldDB" id="A0AA85JKH9"/>
<dbReference type="SMART" id="SM00501">
    <property type="entry name" value="BRIGHT"/>
    <property type="match status" value="1"/>
</dbReference>
<evidence type="ECO:0000313" key="7">
    <source>
        <dbReference type="Proteomes" id="UP000050795"/>
    </source>
</evidence>
<feature type="compositionally biased region" description="Low complexity" evidence="5">
    <location>
        <begin position="484"/>
        <end position="501"/>
    </location>
</feature>
<feature type="domain" description="ARID" evidence="6">
    <location>
        <begin position="367"/>
        <end position="473"/>
    </location>
</feature>
<dbReference type="Gene3D" id="1.10.150.60">
    <property type="entry name" value="ARID DNA-binding domain"/>
    <property type="match status" value="1"/>
</dbReference>
<organism evidence="7 8">
    <name type="scientific">Trichobilharzia regenti</name>
    <name type="common">Nasal bird schistosome</name>
    <dbReference type="NCBI Taxonomy" id="157069"/>
    <lineage>
        <taxon>Eukaryota</taxon>
        <taxon>Metazoa</taxon>
        <taxon>Spiralia</taxon>
        <taxon>Lophotrochozoa</taxon>
        <taxon>Platyhelminthes</taxon>
        <taxon>Trematoda</taxon>
        <taxon>Digenea</taxon>
        <taxon>Strigeidida</taxon>
        <taxon>Schistosomatoidea</taxon>
        <taxon>Schistosomatidae</taxon>
        <taxon>Trichobilharzia</taxon>
    </lineage>
</organism>
<accession>A0AA85JKH9</accession>
<feature type="compositionally biased region" description="Acidic residues" evidence="5">
    <location>
        <begin position="61"/>
        <end position="74"/>
    </location>
</feature>
<keyword evidence="2" id="KW-0238">DNA-binding</keyword>
<evidence type="ECO:0000256" key="4">
    <source>
        <dbReference type="ARBA" id="ARBA00023242"/>
    </source>
</evidence>
<evidence type="ECO:0000256" key="5">
    <source>
        <dbReference type="SAM" id="MobiDB-lite"/>
    </source>
</evidence>
<keyword evidence="3" id="KW-0804">Transcription</keyword>
<feature type="compositionally biased region" description="Polar residues" evidence="5">
    <location>
        <begin position="1041"/>
        <end position="1059"/>
    </location>
</feature>
<evidence type="ECO:0000256" key="2">
    <source>
        <dbReference type="ARBA" id="ARBA00023125"/>
    </source>
</evidence>
<feature type="compositionally biased region" description="Acidic residues" evidence="5">
    <location>
        <begin position="319"/>
        <end position="340"/>
    </location>
</feature>
<dbReference type="Pfam" id="PF01388">
    <property type="entry name" value="ARID"/>
    <property type="match status" value="1"/>
</dbReference>
<dbReference type="GO" id="GO:0005634">
    <property type="term" value="C:nucleus"/>
    <property type="evidence" value="ECO:0007669"/>
    <property type="project" value="TreeGrafter"/>
</dbReference>
<dbReference type="GO" id="GO:0003677">
    <property type="term" value="F:DNA binding"/>
    <property type="evidence" value="ECO:0007669"/>
    <property type="project" value="UniProtKB-KW"/>
</dbReference>
<feature type="compositionally biased region" description="Low complexity" evidence="5">
    <location>
        <begin position="192"/>
        <end position="206"/>
    </location>
</feature>
<feature type="region of interest" description="Disordered" evidence="5">
    <location>
        <begin position="955"/>
        <end position="1096"/>
    </location>
</feature>
<dbReference type="PANTHER" id="PTHR15348">
    <property type="entry name" value="AT-RICH INTERACTIVE DOMAIN-CONTAINING PROTEIN ARID DOMAIN- CONTAINING PROTEIN DEAD RINGER PROTEIN B-CELL REGULATOR OF IGH TRANSCRIPTION BRIGHT"/>
    <property type="match status" value="1"/>
</dbReference>
<evidence type="ECO:0000256" key="3">
    <source>
        <dbReference type="ARBA" id="ARBA00023163"/>
    </source>
</evidence>
<feature type="compositionally biased region" description="Low complexity" evidence="5">
    <location>
        <begin position="994"/>
        <end position="1028"/>
    </location>
</feature>